<gene>
    <name evidence="1" type="ORF">U732_2202</name>
</gene>
<organism evidence="1 2">
    <name type="scientific">Clostridium argentinense CDC 2741</name>
    <dbReference type="NCBI Taxonomy" id="1418104"/>
    <lineage>
        <taxon>Bacteria</taxon>
        <taxon>Bacillati</taxon>
        <taxon>Bacillota</taxon>
        <taxon>Clostridia</taxon>
        <taxon>Eubacteriales</taxon>
        <taxon>Clostridiaceae</taxon>
        <taxon>Clostridium</taxon>
    </lineage>
</organism>
<accession>A0A0C1TZ35</accession>
<dbReference type="EMBL" id="AYSO01000018">
    <property type="protein sequence ID" value="KIE45904.1"/>
    <property type="molecule type" value="Genomic_DNA"/>
</dbReference>
<protein>
    <submittedName>
        <fullName evidence="1">Uncharacterized protein</fullName>
    </submittedName>
</protein>
<evidence type="ECO:0000313" key="1">
    <source>
        <dbReference type="EMBL" id="KIE45904.1"/>
    </source>
</evidence>
<evidence type="ECO:0000313" key="2">
    <source>
        <dbReference type="Proteomes" id="UP000031366"/>
    </source>
</evidence>
<dbReference type="AlphaFoldDB" id="A0A0C1TZ35"/>
<keyword evidence="2" id="KW-1185">Reference proteome</keyword>
<dbReference type="STRING" id="29341.RSJ17_03305"/>
<dbReference type="RefSeq" id="WP_039634412.1">
    <property type="nucleotide sequence ID" value="NZ_AYSO01000018.1"/>
</dbReference>
<sequence>MKYNYHLTKEQLMRSRHITNVEKSLMNMYMNLMTSEKEGNLKRILYEFAKDEKEILNIMQNSSKSVI</sequence>
<reference evidence="1 2" key="1">
    <citation type="journal article" date="2015" name="Infect. Genet. Evol.">
        <title>Genomic sequences of six botulinum neurotoxin-producing strains representing three clostridial species illustrate the mobility and diversity of botulinum neurotoxin genes.</title>
        <authorList>
            <person name="Smith T.J."/>
            <person name="Hill K.K."/>
            <person name="Xie G."/>
            <person name="Foley B.T."/>
            <person name="Williamson C.H."/>
            <person name="Foster J.T."/>
            <person name="Johnson S.L."/>
            <person name="Chertkov O."/>
            <person name="Teshima H."/>
            <person name="Gibbons H.S."/>
            <person name="Johnsky L.A."/>
            <person name="Karavis M.A."/>
            <person name="Smith L.A."/>
        </authorList>
    </citation>
    <scope>NUCLEOTIDE SEQUENCE [LARGE SCALE GENOMIC DNA]</scope>
    <source>
        <strain evidence="1 2">CDC 2741</strain>
    </source>
</reference>
<name>A0A0C1TZ35_9CLOT</name>
<dbReference type="Proteomes" id="UP000031366">
    <property type="component" value="Unassembled WGS sequence"/>
</dbReference>
<comment type="caution">
    <text evidence="1">The sequence shown here is derived from an EMBL/GenBank/DDBJ whole genome shotgun (WGS) entry which is preliminary data.</text>
</comment>
<proteinExistence type="predicted"/>